<feature type="domain" description="Exonuclease" evidence="1">
    <location>
        <begin position="45"/>
        <end position="215"/>
    </location>
</feature>
<dbReference type="SUPFAM" id="SSF53098">
    <property type="entry name" value="Ribonuclease H-like"/>
    <property type="match status" value="1"/>
</dbReference>
<dbReference type="InterPro" id="IPR013520">
    <property type="entry name" value="Ribonucl_H"/>
</dbReference>
<keyword evidence="2" id="KW-0378">Hydrolase</keyword>
<name>A0A935PYZ5_9PROT</name>
<dbReference type="Pfam" id="PF00929">
    <property type="entry name" value="RNase_T"/>
    <property type="match status" value="1"/>
</dbReference>
<comment type="caution">
    <text evidence="2">The sequence shown here is derived from an EMBL/GenBank/DDBJ whole genome shotgun (WGS) entry which is preliminary data.</text>
</comment>
<dbReference type="InterPro" id="IPR012337">
    <property type="entry name" value="RNaseH-like_sf"/>
</dbReference>
<gene>
    <name evidence="2" type="ORF">IPJ27_09410</name>
</gene>
<dbReference type="Gene3D" id="3.30.420.10">
    <property type="entry name" value="Ribonuclease H-like superfamily/Ribonuclease H"/>
    <property type="match status" value="1"/>
</dbReference>
<dbReference type="AlphaFoldDB" id="A0A935PYZ5"/>
<sequence>MTWFSRLFSGQEAPGQALTARQQQLIAGWQQLPAADLRRSHYRCRYVVVDVEATGSNVSSDRLCSIAALALVDGQVDFKDAFQLVLADVERGVDSAPSPAEQPTPQLGVAGQSVEALIAFLQFVGKAPLVAYNAPFVARMIDDALAEHLGIKLGLPWIDLAWVLPDLFRDADDAQGGLDGWLAHFGVDSIDRHNALSDAFATAQLLQITIAHAARNGLDTPASLHALEKARRHLHQSG</sequence>
<dbReference type="InterPro" id="IPR036397">
    <property type="entry name" value="RNaseH_sf"/>
</dbReference>
<evidence type="ECO:0000259" key="1">
    <source>
        <dbReference type="SMART" id="SM00479"/>
    </source>
</evidence>
<dbReference type="EMBL" id="JADJMH010000006">
    <property type="protein sequence ID" value="MBK7674953.1"/>
    <property type="molecule type" value="Genomic_DNA"/>
</dbReference>
<proteinExistence type="predicted"/>
<evidence type="ECO:0000313" key="2">
    <source>
        <dbReference type="EMBL" id="MBK7674953.1"/>
    </source>
</evidence>
<accession>A0A935PYZ5</accession>
<dbReference type="SMART" id="SM00479">
    <property type="entry name" value="EXOIII"/>
    <property type="match status" value="1"/>
</dbReference>
<evidence type="ECO:0000313" key="3">
    <source>
        <dbReference type="Proteomes" id="UP000697998"/>
    </source>
</evidence>
<dbReference type="CDD" id="cd06127">
    <property type="entry name" value="DEDDh"/>
    <property type="match status" value="1"/>
</dbReference>
<dbReference type="GO" id="GO:0006259">
    <property type="term" value="P:DNA metabolic process"/>
    <property type="evidence" value="ECO:0007669"/>
    <property type="project" value="UniProtKB-ARBA"/>
</dbReference>
<reference evidence="2 3" key="1">
    <citation type="submission" date="2020-10" db="EMBL/GenBank/DDBJ databases">
        <title>Connecting structure to function with the recovery of over 1000 high-quality activated sludge metagenome-assembled genomes encoding full-length rRNA genes using long-read sequencing.</title>
        <authorList>
            <person name="Singleton C.M."/>
            <person name="Petriglieri F."/>
            <person name="Kristensen J.M."/>
            <person name="Kirkegaard R.H."/>
            <person name="Michaelsen T.Y."/>
            <person name="Andersen M.H."/>
            <person name="Karst S.M."/>
            <person name="Dueholm M.S."/>
            <person name="Nielsen P.H."/>
            <person name="Albertsen M."/>
        </authorList>
    </citation>
    <scope>NUCLEOTIDE SEQUENCE [LARGE SCALE GENOMIC DNA]</scope>
    <source>
        <strain evidence="2">EsbW_18-Q3-R4-48_BATAC.285</strain>
    </source>
</reference>
<dbReference type="Proteomes" id="UP000697998">
    <property type="component" value="Unassembled WGS sequence"/>
</dbReference>
<dbReference type="GO" id="GO:0003676">
    <property type="term" value="F:nucleic acid binding"/>
    <property type="evidence" value="ECO:0007669"/>
    <property type="project" value="InterPro"/>
</dbReference>
<dbReference type="GO" id="GO:0004527">
    <property type="term" value="F:exonuclease activity"/>
    <property type="evidence" value="ECO:0007669"/>
    <property type="project" value="UniProtKB-KW"/>
</dbReference>
<keyword evidence="2" id="KW-0540">Nuclease</keyword>
<protein>
    <submittedName>
        <fullName evidence="2">3'-5' exonuclease</fullName>
    </submittedName>
</protein>
<keyword evidence="2" id="KW-0269">Exonuclease</keyword>
<organism evidence="2 3">
    <name type="scientific">Candidatus Accumulibacter proximus</name>
    <dbReference type="NCBI Taxonomy" id="2954385"/>
    <lineage>
        <taxon>Bacteria</taxon>
        <taxon>Pseudomonadati</taxon>
        <taxon>Pseudomonadota</taxon>
        <taxon>Betaproteobacteria</taxon>
        <taxon>Candidatus Accumulibacter</taxon>
    </lineage>
</organism>